<feature type="domain" description="Alpha/beta hydrolase fold-3" evidence="2">
    <location>
        <begin position="80"/>
        <end position="310"/>
    </location>
</feature>
<dbReference type="InterPro" id="IPR013094">
    <property type="entry name" value="AB_hydrolase_3"/>
</dbReference>
<evidence type="ECO:0000256" key="1">
    <source>
        <dbReference type="PROSITE-ProRule" id="PRU10038"/>
    </source>
</evidence>
<evidence type="ECO:0000313" key="3">
    <source>
        <dbReference type="EMBL" id="PWZ20571.1"/>
    </source>
</evidence>
<proteinExistence type="predicted"/>
<dbReference type="Gene3D" id="3.40.50.1820">
    <property type="entry name" value="alpha/beta hydrolase"/>
    <property type="match status" value="1"/>
</dbReference>
<sequence length="339" mass="36084">MSSSSPPPPHVVEDMPHVLQLLSDGTVVRFADYDTLPPPSVPPAPLPVRWKDVVYDATQGLKLRVYSPSPPASCGKLPVLVYFHGGGYVLGTFALPSFHACCLRLAGEIPAVVLSADYRLAPEHRLPAALDDAAAVMRWVRAQAVAAGGGDPWLADSADPGRVFVAGDSAGGNIVHHVAVRRLGSAASGELDPVRVAGHVMLCPFFGGAERTASEAEFPPGPFLTLPWYDQAWRLALPPGATRDHPFANPFGPESPALLGLRDVALPPTLVVAAGQDLLRDRQADYVARLKAVGQHVEHVEFEGQHHGFFTVEPASDASSELVRLVKRFVYGDGDGNSI</sequence>
<dbReference type="Pfam" id="PF07859">
    <property type="entry name" value="Abhydrolase_3"/>
    <property type="match status" value="1"/>
</dbReference>
<accession>A0A3L6EKF2</accession>
<dbReference type="InterPro" id="IPR050466">
    <property type="entry name" value="Carboxylest/Gibb_receptor"/>
</dbReference>
<dbReference type="PANTHER" id="PTHR23024">
    <property type="entry name" value="ARYLACETAMIDE DEACETYLASE"/>
    <property type="match status" value="1"/>
</dbReference>
<dbReference type="SUPFAM" id="SSF53474">
    <property type="entry name" value="alpha/beta-Hydrolases"/>
    <property type="match status" value="1"/>
</dbReference>
<dbReference type="EMBL" id="NCVQ01000006">
    <property type="protein sequence ID" value="PWZ20571.1"/>
    <property type="molecule type" value="Genomic_DNA"/>
</dbReference>
<dbReference type="Proteomes" id="UP000251960">
    <property type="component" value="Chromosome 5"/>
</dbReference>
<gene>
    <name evidence="3" type="primary">CXE15_0</name>
    <name evidence="3" type="ORF">Zm00014a_035354</name>
</gene>
<dbReference type="GO" id="GO:0016787">
    <property type="term" value="F:hydrolase activity"/>
    <property type="evidence" value="ECO:0007669"/>
    <property type="project" value="InterPro"/>
</dbReference>
<reference evidence="3 4" key="1">
    <citation type="journal article" date="2018" name="Nat. Genet.">
        <title>Extensive intraspecific gene order and gene structural variations between Mo17 and other maize genomes.</title>
        <authorList>
            <person name="Sun S."/>
            <person name="Zhou Y."/>
            <person name="Chen J."/>
            <person name="Shi J."/>
            <person name="Zhao H."/>
            <person name="Zhao H."/>
            <person name="Song W."/>
            <person name="Zhang M."/>
            <person name="Cui Y."/>
            <person name="Dong X."/>
            <person name="Liu H."/>
            <person name="Ma X."/>
            <person name="Jiao Y."/>
            <person name="Wang B."/>
            <person name="Wei X."/>
            <person name="Stein J.C."/>
            <person name="Glaubitz J.C."/>
            <person name="Lu F."/>
            <person name="Yu G."/>
            <person name="Liang C."/>
            <person name="Fengler K."/>
            <person name="Li B."/>
            <person name="Rafalski A."/>
            <person name="Schnable P.S."/>
            <person name="Ware D.H."/>
            <person name="Buckler E.S."/>
            <person name="Lai J."/>
        </authorList>
    </citation>
    <scope>NUCLEOTIDE SEQUENCE [LARGE SCALE GENOMIC DNA]</scope>
    <source>
        <strain evidence="4">cv. Missouri 17</strain>
        <tissue evidence="3">Seedling</tissue>
    </source>
</reference>
<comment type="caution">
    <text evidence="3">The sequence shown here is derived from an EMBL/GenBank/DDBJ whole genome shotgun (WGS) entry which is preliminary data.</text>
</comment>
<dbReference type="AlphaFoldDB" id="A0A3L6EKF2"/>
<name>A0A3L6EKF2_MAIZE</name>
<dbReference type="PANTHER" id="PTHR23024:SF230">
    <property type="entry name" value="OS03G0790500 PROTEIN"/>
    <property type="match status" value="1"/>
</dbReference>
<evidence type="ECO:0000259" key="2">
    <source>
        <dbReference type="Pfam" id="PF07859"/>
    </source>
</evidence>
<dbReference type="ExpressionAtlas" id="A0A3L6EKF2">
    <property type="expression patterns" value="baseline and differential"/>
</dbReference>
<dbReference type="InterPro" id="IPR033140">
    <property type="entry name" value="Lipase_GDXG_put_SER_AS"/>
</dbReference>
<dbReference type="InterPro" id="IPR029058">
    <property type="entry name" value="AB_hydrolase_fold"/>
</dbReference>
<feature type="active site" evidence="1">
    <location>
        <position position="169"/>
    </location>
</feature>
<protein>
    <submittedName>
        <fullName evidence="3">Putative carboxylesterase 15</fullName>
    </submittedName>
</protein>
<organism evidence="3 4">
    <name type="scientific">Zea mays</name>
    <name type="common">Maize</name>
    <dbReference type="NCBI Taxonomy" id="4577"/>
    <lineage>
        <taxon>Eukaryota</taxon>
        <taxon>Viridiplantae</taxon>
        <taxon>Streptophyta</taxon>
        <taxon>Embryophyta</taxon>
        <taxon>Tracheophyta</taxon>
        <taxon>Spermatophyta</taxon>
        <taxon>Magnoliopsida</taxon>
        <taxon>Liliopsida</taxon>
        <taxon>Poales</taxon>
        <taxon>Poaceae</taxon>
        <taxon>PACMAD clade</taxon>
        <taxon>Panicoideae</taxon>
        <taxon>Andropogonodae</taxon>
        <taxon>Andropogoneae</taxon>
        <taxon>Tripsacinae</taxon>
        <taxon>Zea</taxon>
    </lineage>
</organism>
<dbReference type="PROSITE" id="PS01174">
    <property type="entry name" value="LIPASE_GDXG_SER"/>
    <property type="match status" value="1"/>
</dbReference>
<evidence type="ECO:0000313" key="4">
    <source>
        <dbReference type="Proteomes" id="UP000251960"/>
    </source>
</evidence>